<keyword evidence="1" id="KW-0175">Coiled coil</keyword>
<comment type="caution">
    <text evidence="3">The sequence shown here is derived from an EMBL/GenBank/DDBJ whole genome shotgun (WGS) entry which is preliminary data.</text>
</comment>
<dbReference type="RefSeq" id="WP_324771394.1">
    <property type="nucleotide sequence ID" value="NZ_BAAATS010000010.1"/>
</dbReference>
<organism evidence="3 4">
    <name type="scientific">Streptomyces kunmingensis</name>
    <dbReference type="NCBI Taxonomy" id="68225"/>
    <lineage>
        <taxon>Bacteria</taxon>
        <taxon>Bacillati</taxon>
        <taxon>Actinomycetota</taxon>
        <taxon>Actinomycetes</taxon>
        <taxon>Kitasatosporales</taxon>
        <taxon>Streptomycetaceae</taxon>
        <taxon>Streptomyces</taxon>
    </lineage>
</organism>
<sequence>MSKYHKGSFTNGYEGYRRRDRKDVEHAIKSSTIVLDTNALLSLYRMDESARLEYFDVLDALAVRIWIPRQVTDEFHRNRISSLDAHLNALRKKSEAVETSIGELRGSLRDFAKLRSLAGPQIKEYMRPFDDALADISSRLANDLSNFDLTAGRLASHDPVLEKLSILLDGKVGEEPDEAKRLAFEAEARHRGEAEIPPGYKDYKNKGDAGLGDCLIWLQMVEHASANKRSILFVSTDVKEDWIRHQCGLTIGPRPELLEDMRSRAGVDYHHITLSELLSLSGKVLEVAVSQNTINQALVRQQAQVRLRELKNQRATIAGELDRVTKEMAAGKELIQMQDTEASKITKRVEMLTEKMESASGNDKAALLHALNNASLGLSANSADAEDIARQIRKLAEKEIRLFNQLRNLDSVLEDSN</sequence>
<feature type="coiled-coil region" evidence="1">
    <location>
        <begin position="300"/>
        <end position="327"/>
    </location>
</feature>
<keyword evidence="4" id="KW-1185">Reference proteome</keyword>
<dbReference type="Proteomes" id="UP001352223">
    <property type="component" value="Unassembled WGS sequence"/>
</dbReference>
<reference evidence="3 4" key="1">
    <citation type="submission" date="2022-10" db="EMBL/GenBank/DDBJ databases">
        <authorList>
            <person name="Xie J."/>
            <person name="Shen N."/>
        </authorList>
    </citation>
    <scope>NUCLEOTIDE SEQUENCE [LARGE SCALE GENOMIC DNA]</scope>
    <source>
        <strain evidence="3 4">DSM 41681</strain>
    </source>
</reference>
<evidence type="ECO:0000313" key="3">
    <source>
        <dbReference type="EMBL" id="MEB3963659.1"/>
    </source>
</evidence>
<accession>A0ABU6CG18</accession>
<evidence type="ECO:0000313" key="4">
    <source>
        <dbReference type="Proteomes" id="UP001352223"/>
    </source>
</evidence>
<name>A0ABU6CG18_9ACTN</name>
<proteinExistence type="predicted"/>
<dbReference type="Pfam" id="PF18476">
    <property type="entry name" value="PIN_8"/>
    <property type="match status" value="1"/>
</dbReference>
<feature type="domain" description="PIN like" evidence="2">
    <location>
        <begin position="33"/>
        <end position="257"/>
    </location>
</feature>
<evidence type="ECO:0000259" key="2">
    <source>
        <dbReference type="Pfam" id="PF18476"/>
    </source>
</evidence>
<protein>
    <submittedName>
        <fullName evidence="3">PIN domain-containing protein</fullName>
    </submittedName>
</protein>
<evidence type="ECO:0000256" key="1">
    <source>
        <dbReference type="SAM" id="Coils"/>
    </source>
</evidence>
<dbReference type="EMBL" id="JAOZYB010000267">
    <property type="protein sequence ID" value="MEB3963659.1"/>
    <property type="molecule type" value="Genomic_DNA"/>
</dbReference>
<dbReference type="InterPro" id="IPR041578">
    <property type="entry name" value="PIN_8"/>
</dbReference>
<gene>
    <name evidence="3" type="ORF">OKJ48_25955</name>
</gene>